<sequence length="82" mass="9517">MGNIIAKCTDFNLSSRQSAREIESKLKALREENSLIASLEFTPLNDSNQKALLRPIGFNAIYFFWRNFEEKYCFSTKIGVYQ</sequence>
<name>A0AAF3FRF8_9BILA</name>
<proteinExistence type="predicted"/>
<dbReference type="AlphaFoldDB" id="A0AAF3FRF8"/>
<dbReference type="WBParaSite" id="MBELARI_LOCUS980">
    <property type="protein sequence ID" value="MBELARI_LOCUS980"/>
    <property type="gene ID" value="MBELARI_LOCUS980"/>
</dbReference>
<evidence type="ECO:0000313" key="1">
    <source>
        <dbReference type="Proteomes" id="UP000887575"/>
    </source>
</evidence>
<accession>A0AAF3FRF8</accession>
<keyword evidence="1" id="KW-1185">Reference proteome</keyword>
<organism evidence="1 2">
    <name type="scientific">Mesorhabditis belari</name>
    <dbReference type="NCBI Taxonomy" id="2138241"/>
    <lineage>
        <taxon>Eukaryota</taxon>
        <taxon>Metazoa</taxon>
        <taxon>Ecdysozoa</taxon>
        <taxon>Nematoda</taxon>
        <taxon>Chromadorea</taxon>
        <taxon>Rhabditida</taxon>
        <taxon>Rhabditina</taxon>
        <taxon>Rhabditomorpha</taxon>
        <taxon>Rhabditoidea</taxon>
        <taxon>Rhabditidae</taxon>
        <taxon>Mesorhabditinae</taxon>
        <taxon>Mesorhabditis</taxon>
    </lineage>
</organism>
<reference evidence="2" key="1">
    <citation type="submission" date="2024-02" db="UniProtKB">
        <authorList>
            <consortium name="WormBaseParasite"/>
        </authorList>
    </citation>
    <scope>IDENTIFICATION</scope>
</reference>
<evidence type="ECO:0000313" key="2">
    <source>
        <dbReference type="WBParaSite" id="MBELARI_LOCUS980"/>
    </source>
</evidence>
<dbReference type="Proteomes" id="UP000887575">
    <property type="component" value="Unassembled WGS sequence"/>
</dbReference>
<protein>
    <submittedName>
        <fullName evidence="2">Uncharacterized protein</fullName>
    </submittedName>
</protein>